<comment type="caution">
    <text evidence="1">The sequence shown here is derived from an EMBL/GenBank/DDBJ whole genome shotgun (WGS) entry which is preliminary data.</text>
</comment>
<dbReference type="RefSeq" id="WP_057692663.1">
    <property type="nucleotide sequence ID" value="NZ_LLFE01000052.1"/>
</dbReference>
<protein>
    <recommendedName>
        <fullName evidence="3">Replication protein</fullName>
    </recommendedName>
</protein>
<name>A0AB73FEI2_ACIBA</name>
<evidence type="ECO:0008006" key="3">
    <source>
        <dbReference type="Google" id="ProtNLM"/>
    </source>
</evidence>
<reference evidence="1 2" key="1">
    <citation type="submission" date="2015-10" db="EMBL/GenBank/DDBJ databases">
        <title>The utility of whole genome sequencing in characterizing Acinetobacter epidemiology and analyzing hospital outbreaks.</title>
        <authorList>
            <person name="Ozer E.A."/>
            <person name="Fitzpatrick M.A."/>
            <person name="Hauser A.R."/>
        </authorList>
    </citation>
    <scope>NUCLEOTIDE SEQUENCE [LARGE SCALE GENOMIC DNA]</scope>
    <source>
        <strain evidence="1 2">ABBL059</strain>
    </source>
</reference>
<accession>A0AB73FEI2</accession>
<evidence type="ECO:0000313" key="1">
    <source>
        <dbReference type="EMBL" id="KQD19452.1"/>
    </source>
</evidence>
<dbReference type="Proteomes" id="UP000051322">
    <property type="component" value="Unassembled WGS sequence"/>
</dbReference>
<dbReference type="EMBL" id="LLFE01000052">
    <property type="protein sequence ID" value="KQD19452.1"/>
    <property type="molecule type" value="Genomic_DNA"/>
</dbReference>
<dbReference type="AlphaFoldDB" id="A0AB73FEI2"/>
<organism evidence="1 2">
    <name type="scientific">Acinetobacter baumannii</name>
    <dbReference type="NCBI Taxonomy" id="470"/>
    <lineage>
        <taxon>Bacteria</taxon>
        <taxon>Pseudomonadati</taxon>
        <taxon>Pseudomonadota</taxon>
        <taxon>Gammaproteobacteria</taxon>
        <taxon>Moraxellales</taxon>
        <taxon>Moraxellaceae</taxon>
        <taxon>Acinetobacter</taxon>
        <taxon>Acinetobacter calcoaceticus/baumannii complex</taxon>
    </lineage>
</organism>
<evidence type="ECO:0000313" key="2">
    <source>
        <dbReference type="Proteomes" id="UP000051322"/>
    </source>
</evidence>
<proteinExistence type="predicted"/>
<sequence length="483" mass="55480">MDLNISQKISENSGLGTITKSHSPFAQKPCPVDVSRVKDFLLQDLASKVLQKKFRVQFCLKRKIDKNNLVNVCFNESTSKAHYGNVIRCGSVWVCPVCAKKITEHRRTELKNINTMWKNGITLYVPEKVSKDFIGAPYHHAREVKGFTYLLTLTSPHYAYQSLSLLRERMTEAKELFFGGKKNSTLFQKQLGKIFHVTNLEVTYGQNGWHPHNHILIFSDKYLSIQEFTKVKMLLADHWANCLSKVGIRKLKGDEKYIACDLQDGTYAEQYVSKWGIESEMTKGHLKQGRESSITPFDLLRLSENDDPIFDKKPSDLFREFANAFKGARQLSFSRGLKRAFAIQDKDDDQVMSETLDEAIFLRDVEDYAFKLICKYKKRAEFLDLVTQDHLTGSSSADSLIDELSNLEHLNFENEVLPIMNTNSDALSRTSLPQKTTPWLSSKEFLWLEQVKKDNVTKTDIDESLLPLIAEHLAWLESERMVI</sequence>
<gene>
    <name evidence="1" type="ORF">APD06_15010</name>
</gene>